<proteinExistence type="predicted"/>
<evidence type="ECO:0000313" key="1">
    <source>
        <dbReference type="EMBL" id="EKC45685.1"/>
    </source>
</evidence>
<dbReference type="AlphaFoldDB" id="K1RVV2"/>
<comment type="caution">
    <text evidence="1">The sequence shown here is derived from an EMBL/GenBank/DDBJ whole genome shotgun (WGS) entry which is preliminary data.</text>
</comment>
<name>K1RVV2_9ZZZZ</name>
<sequence>MDKSEYKLRAEEIKDLISRGEYAQAAEIADTIDWRRVK</sequence>
<organism evidence="1">
    <name type="scientific">human gut metagenome</name>
    <dbReference type="NCBI Taxonomy" id="408170"/>
    <lineage>
        <taxon>unclassified sequences</taxon>
        <taxon>metagenomes</taxon>
        <taxon>organismal metagenomes</taxon>
    </lineage>
</organism>
<gene>
    <name evidence="1" type="ORF">OBE_16724</name>
</gene>
<accession>K1RVV2</accession>
<reference evidence="1" key="1">
    <citation type="journal article" date="2013" name="Environ. Microbiol.">
        <title>Microbiota from the distal guts of lean and obese adolescents exhibit partial functional redundancy besides clear differences in community structure.</title>
        <authorList>
            <person name="Ferrer M."/>
            <person name="Ruiz A."/>
            <person name="Lanza F."/>
            <person name="Haange S.B."/>
            <person name="Oberbach A."/>
            <person name="Till H."/>
            <person name="Bargiela R."/>
            <person name="Campoy C."/>
            <person name="Segura M.T."/>
            <person name="Richter M."/>
            <person name="von Bergen M."/>
            <person name="Seifert J."/>
            <person name="Suarez A."/>
        </authorList>
    </citation>
    <scope>NUCLEOTIDE SEQUENCE</scope>
</reference>
<protein>
    <submittedName>
        <fullName evidence="1">Uncharacterized protein</fullName>
    </submittedName>
</protein>
<feature type="non-terminal residue" evidence="1">
    <location>
        <position position="38"/>
    </location>
</feature>
<dbReference type="EMBL" id="AJWZ01011317">
    <property type="protein sequence ID" value="EKC45685.1"/>
    <property type="molecule type" value="Genomic_DNA"/>
</dbReference>